<name>A0A5B7HYQ7_PORTR</name>
<comment type="caution">
    <text evidence="1">The sequence shown here is derived from an EMBL/GenBank/DDBJ whole genome shotgun (WGS) entry which is preliminary data.</text>
</comment>
<gene>
    <name evidence="1" type="ORF">E2C01_068745</name>
</gene>
<dbReference type="EMBL" id="VSRR010038829">
    <property type="protein sequence ID" value="MPC74387.1"/>
    <property type="molecule type" value="Genomic_DNA"/>
</dbReference>
<organism evidence="1 2">
    <name type="scientific">Portunus trituberculatus</name>
    <name type="common">Swimming crab</name>
    <name type="synonym">Neptunus trituberculatus</name>
    <dbReference type="NCBI Taxonomy" id="210409"/>
    <lineage>
        <taxon>Eukaryota</taxon>
        <taxon>Metazoa</taxon>
        <taxon>Ecdysozoa</taxon>
        <taxon>Arthropoda</taxon>
        <taxon>Crustacea</taxon>
        <taxon>Multicrustacea</taxon>
        <taxon>Malacostraca</taxon>
        <taxon>Eumalacostraca</taxon>
        <taxon>Eucarida</taxon>
        <taxon>Decapoda</taxon>
        <taxon>Pleocyemata</taxon>
        <taxon>Brachyura</taxon>
        <taxon>Eubrachyura</taxon>
        <taxon>Portunoidea</taxon>
        <taxon>Portunidae</taxon>
        <taxon>Portuninae</taxon>
        <taxon>Portunus</taxon>
    </lineage>
</organism>
<evidence type="ECO:0000313" key="1">
    <source>
        <dbReference type="EMBL" id="MPC74387.1"/>
    </source>
</evidence>
<evidence type="ECO:0000313" key="2">
    <source>
        <dbReference type="Proteomes" id="UP000324222"/>
    </source>
</evidence>
<proteinExistence type="predicted"/>
<keyword evidence="2" id="KW-1185">Reference proteome</keyword>
<dbReference type="Proteomes" id="UP000324222">
    <property type="component" value="Unassembled WGS sequence"/>
</dbReference>
<sequence>MIRFIPGVYHFEASFQRSSAFYVGVSGYILKNLLTHSVP</sequence>
<protein>
    <submittedName>
        <fullName evidence="1">Uncharacterized protein</fullName>
    </submittedName>
</protein>
<dbReference type="AlphaFoldDB" id="A0A5B7HYQ7"/>
<reference evidence="1 2" key="1">
    <citation type="submission" date="2019-05" db="EMBL/GenBank/DDBJ databases">
        <title>Another draft genome of Portunus trituberculatus and its Hox gene families provides insights of decapod evolution.</title>
        <authorList>
            <person name="Jeong J.-H."/>
            <person name="Song I."/>
            <person name="Kim S."/>
            <person name="Choi T."/>
            <person name="Kim D."/>
            <person name="Ryu S."/>
            <person name="Kim W."/>
        </authorList>
    </citation>
    <scope>NUCLEOTIDE SEQUENCE [LARGE SCALE GENOMIC DNA]</scope>
    <source>
        <tissue evidence="1">Muscle</tissue>
    </source>
</reference>
<accession>A0A5B7HYQ7</accession>